<organism evidence="7 8">
    <name type="scientific">Dispira parvispora</name>
    <dbReference type="NCBI Taxonomy" id="1520584"/>
    <lineage>
        <taxon>Eukaryota</taxon>
        <taxon>Fungi</taxon>
        <taxon>Fungi incertae sedis</taxon>
        <taxon>Zoopagomycota</taxon>
        <taxon>Kickxellomycotina</taxon>
        <taxon>Dimargaritomycetes</taxon>
        <taxon>Dimargaritales</taxon>
        <taxon>Dimargaritaceae</taxon>
        <taxon>Dispira</taxon>
    </lineage>
</organism>
<keyword evidence="3" id="KW-0805">Transcription regulation</keyword>
<accession>A0A9W8AXR5</accession>
<evidence type="ECO:0000256" key="4">
    <source>
        <dbReference type="ARBA" id="ARBA00023163"/>
    </source>
</evidence>
<feature type="compositionally biased region" description="Polar residues" evidence="6">
    <location>
        <begin position="138"/>
        <end position="152"/>
    </location>
</feature>
<dbReference type="GO" id="GO:0006357">
    <property type="term" value="P:regulation of transcription by RNA polymerase II"/>
    <property type="evidence" value="ECO:0007669"/>
    <property type="project" value="TreeGrafter"/>
</dbReference>
<dbReference type="GO" id="GO:0003713">
    <property type="term" value="F:transcription coactivator activity"/>
    <property type="evidence" value="ECO:0007669"/>
    <property type="project" value="TreeGrafter"/>
</dbReference>
<evidence type="ECO:0000256" key="6">
    <source>
        <dbReference type="SAM" id="MobiDB-lite"/>
    </source>
</evidence>
<feature type="compositionally biased region" description="Low complexity" evidence="6">
    <location>
        <begin position="331"/>
        <end position="341"/>
    </location>
</feature>
<evidence type="ECO:0000256" key="1">
    <source>
        <dbReference type="ARBA" id="ARBA00004123"/>
    </source>
</evidence>
<proteinExistence type="inferred from homology"/>
<dbReference type="PANTHER" id="PTHR13556:SF2">
    <property type="entry name" value="TRANSCRIPTIONAL ADAPTER 3"/>
    <property type="match status" value="1"/>
</dbReference>
<sequence length="751" mass="82096">MSRPKTDVDHYFQTGKVHLFHRYLDSSKSGGVTGSVPSAHELAALEKELGQFATRAASRASHMEQELRSLRTRFRLPEPLGMVTAKHHSDSTSTSPLSSFKQQQTTLLSGSSARPRKGSMGTGGSDHWRKDASPFGHQVTSSASSLQKSHSFAGSRKRSDASDRPLGSSRGALFNRPDHNTVSTSVSDANSTTKPRSASQSSSTAFGNRRSPPPSPAMSQSSLISNESAALLATPTRGSRLNDKRGTRRKRKHGTITENGVYRDEYPLELDDEDDDDFQASPRGKSNSTPTKTGRRGRPSLADRAAMAQGSPKGVSTTRNTTGSPLKKQRTSSTLSSSSGTHPGEEQSQEAPPPKRSRPKTTPDAVNEDFSRVKVASEVPVTTFWASVEPYFRPLNDGDIKFLQNDGDSLTPFLTPTLGKHYTQVWSEEDRDVYQGLLSYAGPSPTTDINSGSVPGYGNGLISGKGKMRNSGRGVKQESKSTLTTPAAGIEETPTGVPQDSHQLPNVGKPVTNIMDEHLLDKDIGCGPLAERIVSALVQDRLIDPAELSHNEEASGSDKEGKHAILTVTPQASVVESTESPSATDNGPVEVVGLEERLVRELRHIGVLGGEEVDWSIREDDEICAILRHAQRLLRDQVEVNRMRKQRLLEVVRDHMAFQEYHQILEELDKQVEQSYVKRYRGQKTKRKKSIPTKTALSDNVQHAMDRRRRIIEGIGCLFPEEKYLPPSTSIYDGLDLPPSSTVPTPTSQSN</sequence>
<dbReference type="EMBL" id="JANBPY010000001">
    <property type="protein sequence ID" value="KAJ1970282.1"/>
    <property type="molecule type" value="Genomic_DNA"/>
</dbReference>
<feature type="compositionally biased region" description="Polar residues" evidence="6">
    <location>
        <begin position="314"/>
        <end position="324"/>
    </location>
</feature>
<comment type="similarity">
    <text evidence="2">Belongs to the NGG1 family.</text>
</comment>
<evidence type="ECO:0000313" key="8">
    <source>
        <dbReference type="Proteomes" id="UP001150925"/>
    </source>
</evidence>
<protein>
    <submittedName>
        <fullName evidence="7">Transcriptional regulator</fullName>
    </submittedName>
</protein>
<comment type="caution">
    <text evidence="7">The sequence shown here is derived from an EMBL/GenBank/DDBJ whole genome shotgun (WGS) entry which is preliminary data.</text>
</comment>
<evidence type="ECO:0000256" key="5">
    <source>
        <dbReference type="ARBA" id="ARBA00023242"/>
    </source>
</evidence>
<comment type="subcellular location">
    <subcellularLocation>
        <location evidence="1">Nucleus</location>
    </subcellularLocation>
</comment>
<feature type="region of interest" description="Disordered" evidence="6">
    <location>
        <begin position="84"/>
        <end position="369"/>
    </location>
</feature>
<evidence type="ECO:0000256" key="3">
    <source>
        <dbReference type="ARBA" id="ARBA00023015"/>
    </source>
</evidence>
<feature type="region of interest" description="Disordered" evidence="6">
    <location>
        <begin position="463"/>
        <end position="506"/>
    </location>
</feature>
<dbReference type="AlphaFoldDB" id="A0A9W8AXR5"/>
<evidence type="ECO:0000313" key="7">
    <source>
        <dbReference type="EMBL" id="KAJ1970282.1"/>
    </source>
</evidence>
<dbReference type="GO" id="GO:0005634">
    <property type="term" value="C:nucleus"/>
    <property type="evidence" value="ECO:0007669"/>
    <property type="project" value="UniProtKB-SubCell"/>
</dbReference>
<dbReference type="PANTHER" id="PTHR13556">
    <property type="entry name" value="TRANSCRIPTIONAL ADAPTER 3-RELATED"/>
    <property type="match status" value="1"/>
</dbReference>
<dbReference type="Proteomes" id="UP001150925">
    <property type="component" value="Unassembled WGS sequence"/>
</dbReference>
<keyword evidence="5" id="KW-0539">Nucleus</keyword>
<feature type="compositionally biased region" description="Polar residues" evidence="6">
    <location>
        <begin position="100"/>
        <end position="112"/>
    </location>
</feature>
<evidence type="ECO:0000256" key="2">
    <source>
        <dbReference type="ARBA" id="ARBA00005330"/>
    </source>
</evidence>
<feature type="compositionally biased region" description="Low complexity" evidence="6">
    <location>
        <begin position="738"/>
        <end position="751"/>
    </location>
</feature>
<feature type="compositionally biased region" description="Acidic residues" evidence="6">
    <location>
        <begin position="267"/>
        <end position="278"/>
    </location>
</feature>
<gene>
    <name evidence="7" type="primary">NGG1</name>
    <name evidence="7" type="ORF">IWQ62_000009</name>
</gene>
<name>A0A9W8AXR5_9FUNG</name>
<dbReference type="Pfam" id="PF10198">
    <property type="entry name" value="Ada3"/>
    <property type="match status" value="1"/>
</dbReference>
<dbReference type="OrthoDB" id="1232at2759"/>
<keyword evidence="4" id="KW-0804">Transcription</keyword>
<dbReference type="InterPro" id="IPR019340">
    <property type="entry name" value="Histone_AcTrfase_su3"/>
</dbReference>
<feature type="compositionally biased region" description="Polar residues" evidence="6">
    <location>
        <begin position="180"/>
        <end position="206"/>
    </location>
</feature>
<reference evidence="7" key="1">
    <citation type="submission" date="2022-07" db="EMBL/GenBank/DDBJ databases">
        <title>Phylogenomic reconstructions and comparative analyses of Kickxellomycotina fungi.</title>
        <authorList>
            <person name="Reynolds N.K."/>
            <person name="Stajich J.E."/>
            <person name="Barry K."/>
            <person name="Grigoriev I.V."/>
            <person name="Crous P."/>
            <person name="Smith M.E."/>
        </authorList>
    </citation>
    <scope>NUCLEOTIDE SEQUENCE</scope>
    <source>
        <strain evidence="7">RSA 1196</strain>
    </source>
</reference>
<keyword evidence="8" id="KW-1185">Reference proteome</keyword>
<feature type="region of interest" description="Disordered" evidence="6">
    <location>
        <begin position="729"/>
        <end position="751"/>
    </location>
</feature>
<dbReference type="GO" id="GO:0000124">
    <property type="term" value="C:SAGA complex"/>
    <property type="evidence" value="ECO:0007669"/>
    <property type="project" value="TreeGrafter"/>
</dbReference>